<dbReference type="CDD" id="cd04301">
    <property type="entry name" value="NAT_SF"/>
    <property type="match status" value="1"/>
</dbReference>
<keyword evidence="2" id="KW-0808">Transferase</keyword>
<dbReference type="InterPro" id="IPR041380">
    <property type="entry name" value="Acetyltransf_17"/>
</dbReference>
<sequence>MHSSASAKPFPYTIRELTGSDLDQYNALLRYAFQVTEQDLMEAGWRDDEIKQSKFPVLERADILGCYDGDNLISQFAVYPLKMNIYGTTFHIGFITSVSTYPEYSGQGIMSRLMRKSLGRMRDKKQSLALLYPYSIPLYRKHGWEIISNKISYVVKDRQIPSAYRAPGIVRRVDWENSDFRNLHTTFAAQTHGCLFRNSLAWEEFWRWELDDTMVAIYYSATKKPLGYMVYLLRNDIMYVKEMIYLNLEAQMGLWSYIHAHDSMIDEVRGNTYYNEPIAFDMDDADIKETIRPYIMGRIVDVKEFFASYPCDPGEKDVCIAFDITDPFLDWNSDTFNVLFHAGGCHVGRHSPDFHVSMSIGTLTTLLLGYKSAAQLYRRGRIETPNAEAIRRLDDAILHETPYISDYI</sequence>
<dbReference type="SUPFAM" id="SSF55718">
    <property type="entry name" value="SCP-like"/>
    <property type="match status" value="1"/>
</dbReference>
<evidence type="ECO:0000313" key="3">
    <source>
        <dbReference type="Proteomes" id="UP000886752"/>
    </source>
</evidence>
<dbReference type="EC" id="2.3.1.-" evidence="2"/>
<dbReference type="Gene3D" id="3.40.630.30">
    <property type="match status" value="2"/>
</dbReference>
<accession>A0A9D1PVG0</accession>
<dbReference type="GO" id="GO:0034069">
    <property type="term" value="F:aminoglycoside N-acetyltransferase activity"/>
    <property type="evidence" value="ECO:0007669"/>
    <property type="project" value="TreeGrafter"/>
</dbReference>
<dbReference type="Gene3D" id="3.30.1050.10">
    <property type="entry name" value="SCP2 sterol-binding domain"/>
    <property type="match status" value="1"/>
</dbReference>
<dbReference type="Pfam" id="PF13527">
    <property type="entry name" value="Acetyltransf_9"/>
    <property type="match status" value="1"/>
</dbReference>
<dbReference type="GO" id="GO:0030649">
    <property type="term" value="P:aminoglycoside antibiotic catabolic process"/>
    <property type="evidence" value="ECO:0007669"/>
    <property type="project" value="TreeGrafter"/>
</dbReference>
<dbReference type="EMBL" id="DXHV01000049">
    <property type="protein sequence ID" value="HIW00447.1"/>
    <property type="molecule type" value="Genomic_DNA"/>
</dbReference>
<gene>
    <name evidence="2" type="ORF">H9894_04585</name>
</gene>
<organism evidence="2 3">
    <name type="scientific">Candidatus Desulfovibrio intestinipullorum</name>
    <dbReference type="NCBI Taxonomy" id="2838536"/>
    <lineage>
        <taxon>Bacteria</taxon>
        <taxon>Pseudomonadati</taxon>
        <taxon>Thermodesulfobacteriota</taxon>
        <taxon>Desulfovibrionia</taxon>
        <taxon>Desulfovibrionales</taxon>
        <taxon>Desulfovibrionaceae</taxon>
        <taxon>Desulfovibrio</taxon>
    </lineage>
</organism>
<dbReference type="InterPro" id="IPR036527">
    <property type="entry name" value="SCP2_sterol-bd_dom_sf"/>
</dbReference>
<dbReference type="AlphaFoldDB" id="A0A9D1PVG0"/>
<name>A0A9D1PVG0_9BACT</name>
<dbReference type="Proteomes" id="UP000886752">
    <property type="component" value="Unassembled WGS sequence"/>
</dbReference>
<proteinExistence type="predicted"/>
<evidence type="ECO:0000259" key="1">
    <source>
        <dbReference type="PROSITE" id="PS51186"/>
    </source>
</evidence>
<dbReference type="Pfam" id="PF13530">
    <property type="entry name" value="SCP2_2"/>
    <property type="match status" value="1"/>
</dbReference>
<dbReference type="PROSITE" id="PS51186">
    <property type="entry name" value="GNAT"/>
    <property type="match status" value="1"/>
</dbReference>
<reference evidence="2" key="2">
    <citation type="submission" date="2021-04" db="EMBL/GenBank/DDBJ databases">
        <authorList>
            <person name="Gilroy R."/>
        </authorList>
    </citation>
    <scope>NUCLEOTIDE SEQUENCE</scope>
    <source>
        <strain evidence="2">ChiHecec2B26-446</strain>
    </source>
</reference>
<dbReference type="SUPFAM" id="SSF55729">
    <property type="entry name" value="Acyl-CoA N-acyltransferases (Nat)"/>
    <property type="match status" value="1"/>
</dbReference>
<protein>
    <submittedName>
        <fullName evidence="2">GNAT family N-acetyltransferase</fullName>
        <ecNumber evidence="2">2.3.1.-</ecNumber>
    </submittedName>
</protein>
<evidence type="ECO:0000313" key="2">
    <source>
        <dbReference type="EMBL" id="HIW00447.1"/>
    </source>
</evidence>
<feature type="domain" description="N-acetyltransferase" evidence="1">
    <location>
        <begin position="12"/>
        <end position="167"/>
    </location>
</feature>
<dbReference type="InterPro" id="IPR051554">
    <property type="entry name" value="Acetyltransferase_Eis"/>
</dbReference>
<dbReference type="InterPro" id="IPR016181">
    <property type="entry name" value="Acyl_CoA_acyltransferase"/>
</dbReference>
<comment type="caution">
    <text evidence="2">The sequence shown here is derived from an EMBL/GenBank/DDBJ whole genome shotgun (WGS) entry which is preliminary data.</text>
</comment>
<dbReference type="PANTHER" id="PTHR37817">
    <property type="entry name" value="N-ACETYLTRANSFERASE EIS"/>
    <property type="match status" value="1"/>
</dbReference>
<dbReference type="Pfam" id="PF17668">
    <property type="entry name" value="Acetyltransf_17"/>
    <property type="match status" value="1"/>
</dbReference>
<dbReference type="InterPro" id="IPR025559">
    <property type="entry name" value="Eis_dom"/>
</dbReference>
<dbReference type="InterPro" id="IPR000182">
    <property type="entry name" value="GNAT_dom"/>
</dbReference>
<dbReference type="PANTHER" id="PTHR37817:SF1">
    <property type="entry name" value="N-ACETYLTRANSFERASE EIS"/>
    <property type="match status" value="1"/>
</dbReference>
<keyword evidence="2" id="KW-0012">Acyltransferase</keyword>
<reference evidence="2" key="1">
    <citation type="journal article" date="2021" name="PeerJ">
        <title>Extensive microbial diversity within the chicken gut microbiome revealed by metagenomics and culture.</title>
        <authorList>
            <person name="Gilroy R."/>
            <person name="Ravi A."/>
            <person name="Getino M."/>
            <person name="Pursley I."/>
            <person name="Horton D.L."/>
            <person name="Alikhan N.F."/>
            <person name="Baker D."/>
            <person name="Gharbi K."/>
            <person name="Hall N."/>
            <person name="Watson M."/>
            <person name="Adriaenssens E.M."/>
            <person name="Foster-Nyarko E."/>
            <person name="Jarju S."/>
            <person name="Secka A."/>
            <person name="Antonio M."/>
            <person name="Oren A."/>
            <person name="Chaudhuri R.R."/>
            <person name="La Ragione R."/>
            <person name="Hildebrand F."/>
            <person name="Pallen M.J."/>
        </authorList>
    </citation>
    <scope>NUCLEOTIDE SEQUENCE</scope>
    <source>
        <strain evidence="2">ChiHecec2B26-446</strain>
    </source>
</reference>